<dbReference type="InterPro" id="IPR052343">
    <property type="entry name" value="Retrotransposon-Effector_Assoc"/>
</dbReference>
<accession>A0ABQ5FJZ0</accession>
<dbReference type="PANTHER" id="PTHR46890">
    <property type="entry name" value="NON-LTR RETROLELEMENT REVERSE TRANSCRIPTASE-LIKE PROTEIN-RELATED"/>
    <property type="match status" value="1"/>
</dbReference>
<reference evidence="1" key="2">
    <citation type="submission" date="2022-01" db="EMBL/GenBank/DDBJ databases">
        <authorList>
            <person name="Yamashiro T."/>
            <person name="Shiraishi A."/>
            <person name="Satake H."/>
            <person name="Nakayama K."/>
        </authorList>
    </citation>
    <scope>NUCLEOTIDE SEQUENCE</scope>
</reference>
<evidence type="ECO:0008006" key="3">
    <source>
        <dbReference type="Google" id="ProtNLM"/>
    </source>
</evidence>
<evidence type="ECO:0000313" key="2">
    <source>
        <dbReference type="Proteomes" id="UP001151760"/>
    </source>
</evidence>
<evidence type="ECO:0000313" key="1">
    <source>
        <dbReference type="EMBL" id="GJT63289.1"/>
    </source>
</evidence>
<comment type="caution">
    <text evidence="1">The sequence shown here is derived from an EMBL/GenBank/DDBJ whole genome shotgun (WGS) entry which is preliminary data.</text>
</comment>
<gene>
    <name evidence="1" type="ORF">Tco_1006822</name>
</gene>
<protein>
    <recommendedName>
        <fullName evidence="3">Reverse transcriptase</fullName>
    </recommendedName>
</protein>
<sequence length="391" mass="44596">MSMEFGVNLPTAARHFSSRFKEGNKCRPTFNSSLFRRISVVDVNFLEADISMDEIKSVVWDCDGSKAPRPDDLNFKFIKSYWEIIKYDFFNCVKYFEATGKFASRFISKILASRLAKVIPSIIGPNQTAFIERRQILDGCLVANEIIRMANIEDLNLMIFKIDAYLSMASISVMVNESPSKKFKMERGLRQGDPLSLFLFLIVVEALQMAVLEACCKGIFKVIKEFYGESGGFGSLVGLSGPNGIWCDIIKAMEDIETIDPSFKRSFHIKVLNGANVSFWKDPWCANRTSQWLLGGNWHWRRPPRGRANNDVMDLVSMIGNLYLSSASTDRWSWSKYASGIYKDRVDNIKQEDIFLSIQRISKIWISACASSRPANWNCWIAHLFDLFGFV</sequence>
<dbReference type="EMBL" id="BQNB010017447">
    <property type="protein sequence ID" value="GJT63289.1"/>
    <property type="molecule type" value="Genomic_DNA"/>
</dbReference>
<reference evidence="1" key="1">
    <citation type="journal article" date="2022" name="Int. J. Mol. Sci.">
        <title>Draft Genome of Tanacetum Coccineum: Genomic Comparison of Closely Related Tanacetum-Family Plants.</title>
        <authorList>
            <person name="Yamashiro T."/>
            <person name="Shiraishi A."/>
            <person name="Nakayama K."/>
            <person name="Satake H."/>
        </authorList>
    </citation>
    <scope>NUCLEOTIDE SEQUENCE</scope>
</reference>
<dbReference type="PANTHER" id="PTHR46890:SF50">
    <property type="entry name" value="RNA-DIRECTED DNA POLYMERASE, EUKARYOTA, REVERSE TRANSCRIPTASE ZINC-BINDING DOMAIN PROTEIN-RELATED"/>
    <property type="match status" value="1"/>
</dbReference>
<proteinExistence type="predicted"/>
<organism evidence="1 2">
    <name type="scientific">Tanacetum coccineum</name>
    <dbReference type="NCBI Taxonomy" id="301880"/>
    <lineage>
        <taxon>Eukaryota</taxon>
        <taxon>Viridiplantae</taxon>
        <taxon>Streptophyta</taxon>
        <taxon>Embryophyta</taxon>
        <taxon>Tracheophyta</taxon>
        <taxon>Spermatophyta</taxon>
        <taxon>Magnoliopsida</taxon>
        <taxon>eudicotyledons</taxon>
        <taxon>Gunneridae</taxon>
        <taxon>Pentapetalae</taxon>
        <taxon>asterids</taxon>
        <taxon>campanulids</taxon>
        <taxon>Asterales</taxon>
        <taxon>Asteraceae</taxon>
        <taxon>Asteroideae</taxon>
        <taxon>Anthemideae</taxon>
        <taxon>Anthemidinae</taxon>
        <taxon>Tanacetum</taxon>
    </lineage>
</organism>
<keyword evidence="2" id="KW-1185">Reference proteome</keyword>
<dbReference type="Proteomes" id="UP001151760">
    <property type="component" value="Unassembled WGS sequence"/>
</dbReference>
<name>A0ABQ5FJZ0_9ASTR</name>